<gene>
    <name evidence="3" type="ORF">GCM10017621_30200</name>
</gene>
<dbReference type="Gene3D" id="2.40.50.140">
    <property type="entry name" value="Nucleic acid-binding proteins"/>
    <property type="match status" value="1"/>
</dbReference>
<dbReference type="GO" id="GO:0003697">
    <property type="term" value="F:single-stranded DNA binding"/>
    <property type="evidence" value="ECO:0007669"/>
    <property type="project" value="InterPro"/>
</dbReference>
<dbReference type="EMBL" id="BSFE01000011">
    <property type="protein sequence ID" value="GLK53512.1"/>
    <property type="molecule type" value="Genomic_DNA"/>
</dbReference>
<keyword evidence="1 2" id="KW-0238">DNA-binding</keyword>
<name>A0A9W6IPY8_9PROT</name>
<organism evidence="3 4">
    <name type="scientific">Maricaulis virginensis</name>
    <dbReference type="NCBI Taxonomy" id="144022"/>
    <lineage>
        <taxon>Bacteria</taxon>
        <taxon>Pseudomonadati</taxon>
        <taxon>Pseudomonadota</taxon>
        <taxon>Alphaproteobacteria</taxon>
        <taxon>Maricaulales</taxon>
        <taxon>Maricaulaceae</taxon>
        <taxon>Maricaulis</taxon>
    </lineage>
</organism>
<protein>
    <recommendedName>
        <fullName evidence="5">Single-stranded DNA-binding protein</fullName>
    </recommendedName>
</protein>
<proteinExistence type="predicted"/>
<dbReference type="PROSITE" id="PS50935">
    <property type="entry name" value="SSB"/>
    <property type="match status" value="1"/>
</dbReference>
<keyword evidence="4" id="KW-1185">Reference proteome</keyword>
<sequence length="118" mass="13154">MNRFTLTGHLGEDAQILTRTTRNNAEQTYARLSLAVNRPTPKDQDNKTDWFTIWVYNSNLVELMQKFGTKGKKLLVEGSMERRVIGEGDNRQEITTFILGGFGASIELMGGGQSGNEA</sequence>
<evidence type="ECO:0000313" key="4">
    <source>
        <dbReference type="Proteomes" id="UP001143486"/>
    </source>
</evidence>
<accession>A0A9W6IPY8</accession>
<evidence type="ECO:0008006" key="5">
    <source>
        <dbReference type="Google" id="ProtNLM"/>
    </source>
</evidence>
<dbReference type="SUPFAM" id="SSF50249">
    <property type="entry name" value="Nucleic acid-binding proteins"/>
    <property type="match status" value="1"/>
</dbReference>
<dbReference type="AlphaFoldDB" id="A0A9W6IPY8"/>
<comment type="caution">
    <text evidence="3">The sequence shown here is derived from an EMBL/GenBank/DDBJ whole genome shotgun (WGS) entry which is preliminary data.</text>
</comment>
<dbReference type="Pfam" id="PF00436">
    <property type="entry name" value="SSB"/>
    <property type="match status" value="1"/>
</dbReference>
<evidence type="ECO:0000313" key="3">
    <source>
        <dbReference type="EMBL" id="GLK53512.1"/>
    </source>
</evidence>
<dbReference type="InterPro" id="IPR000424">
    <property type="entry name" value="Primosome_PriB/ssb"/>
</dbReference>
<evidence type="ECO:0000256" key="1">
    <source>
        <dbReference type="ARBA" id="ARBA00023125"/>
    </source>
</evidence>
<dbReference type="CDD" id="cd04496">
    <property type="entry name" value="SSB_OBF"/>
    <property type="match status" value="1"/>
</dbReference>
<evidence type="ECO:0000256" key="2">
    <source>
        <dbReference type="PROSITE-ProRule" id="PRU00252"/>
    </source>
</evidence>
<dbReference type="Proteomes" id="UP001143486">
    <property type="component" value="Unassembled WGS sequence"/>
</dbReference>
<dbReference type="InterPro" id="IPR012340">
    <property type="entry name" value="NA-bd_OB-fold"/>
</dbReference>
<reference evidence="3" key="1">
    <citation type="journal article" date="2014" name="Int. J. Syst. Evol. Microbiol.">
        <title>Complete genome sequence of Corynebacterium casei LMG S-19264T (=DSM 44701T), isolated from a smear-ripened cheese.</title>
        <authorList>
            <consortium name="US DOE Joint Genome Institute (JGI-PGF)"/>
            <person name="Walter F."/>
            <person name="Albersmeier A."/>
            <person name="Kalinowski J."/>
            <person name="Ruckert C."/>
        </authorList>
    </citation>
    <scope>NUCLEOTIDE SEQUENCE</scope>
    <source>
        <strain evidence="3">VKM B-1513</strain>
    </source>
</reference>
<dbReference type="RefSeq" id="WP_271187860.1">
    <property type="nucleotide sequence ID" value="NZ_BSFE01000011.1"/>
</dbReference>
<reference evidence="3" key="2">
    <citation type="submission" date="2023-01" db="EMBL/GenBank/DDBJ databases">
        <authorList>
            <person name="Sun Q."/>
            <person name="Evtushenko L."/>
        </authorList>
    </citation>
    <scope>NUCLEOTIDE SEQUENCE</scope>
    <source>
        <strain evidence="3">VKM B-1513</strain>
    </source>
</reference>